<gene>
    <name evidence="1" type="ORF">ACCO45_009520</name>
</gene>
<proteinExistence type="predicted"/>
<organism evidence="1 2">
    <name type="scientific">Purpureocillium lilacinum</name>
    <name type="common">Paecilomyces lilacinus</name>
    <dbReference type="NCBI Taxonomy" id="33203"/>
    <lineage>
        <taxon>Eukaryota</taxon>
        <taxon>Fungi</taxon>
        <taxon>Dikarya</taxon>
        <taxon>Ascomycota</taxon>
        <taxon>Pezizomycotina</taxon>
        <taxon>Sordariomycetes</taxon>
        <taxon>Hypocreomycetidae</taxon>
        <taxon>Hypocreales</taxon>
        <taxon>Ophiocordycipitaceae</taxon>
        <taxon>Purpureocillium</taxon>
    </lineage>
</organism>
<name>A0ACC4DK34_PURLI</name>
<evidence type="ECO:0000313" key="1">
    <source>
        <dbReference type="EMBL" id="KAL3956674.1"/>
    </source>
</evidence>
<sequence length="1199" mass="133683">MADALEPFKGFLNRVRGAMRRRRLATQGTGLCVVHDPENAEIDIVAIHGLGGHSFSHWVSDDPAVRGKPRPWLEELLAVDMPKARIMTYGYISDGINYRYVVRNIVYGRALDLARSLAYRRNKDGCAHSRPLFFIAHSLGGWIVKRALIISGEAADPELRDLELSTCGVAFFGTVSPGRPSSPEPLARVFRRTTTGSCDDWSPSSRRSGSADNDANMQPEDSELEWLTSQMEAFKAISPDLPRLSFYETKKSEDEFIVEKRHSIAGLDGSQIGLKATHQDLVRFKGRDENYKTFIDNFRQMVDDARSSELMQSKRKIYDMSTVTGLEYISDNFTVPYTLPDTGAVVPREELLNRLDGILNPDTNSPTLNLSIVTLWGLPGTGKSTLARHYAELNKDKLSFVFWIRSESWETVMASYLEIANTLVEHYSNSAEREQVESDLGLIGVQDMLKAKTLIELDTPRTHSVVRAIRNWLLRPGNRSWLLVFDNVESSFDIFEFIPLTLAGKIIFTSRDSNCCSWGTKLQVDAMTEQESIDLLASIMGKAAVEEPVQREAAARVVKQLEYHPQNISLAASTMRNKALSVLEYHTRIESKLPLSVFGSTMDQSPVTHTVLRVSAMLSDSVIPVALFTVSSLKAVPVRFANVFAEMKAFQDDHLDAALQYLLDHDFIQTPSSSSSESTDSNSASSPSTQSSISFDSFVMDSAARDHVRDSLTPEEKFDNAWLACNVCADGIEKNESASSTLQEIHEFARVMAPHAKTCYSDWSRVLEGPDDDVDGNEDVAWHILGRVCMTQGATEQAIGCFELSLQHASRLSAMERTQTALLLAILLQNNGQKQRSNEMLASIDLNLESIDKALGFRVALERAAFAAAQGEFDYAGDQYQSLEYLQEEELGASDMTTLGTAEALAATLARLHNYDVAMPLYRRVHLSYQKTLGESHPMTLHALESLARVCKDAFDIDGAEEMYAQSIEIKTRTLGAEHPGIANPLMCLGIIDDLRKRFSSARDRYQRALAIVAPSLGRAHPLYVATMENLALSRRLEAHDLLPSALASRVPPPAPHLYAQARRQRLVPVSLVPRALGGPLAAAPRQRRRRRRRRRHYHHRRSFRPAPAADASEGRISPRPGLQRRGAPLLRDHPHQAVGARALHPARRLLHGRQARRDVRARGVLRRRPPPAERRAQGPAPRVCRTEDMKKCLPMAVP</sequence>
<reference evidence="1" key="1">
    <citation type="submission" date="2024-12" db="EMBL/GenBank/DDBJ databases">
        <title>Comparative genomics and development of molecular markers within Purpureocillium lilacinum and among Purpureocillium species.</title>
        <authorList>
            <person name="Yeh Z.-Y."/>
            <person name="Ni N.-T."/>
            <person name="Lo P.-H."/>
            <person name="Mushyakhwo K."/>
            <person name="Lin C.-F."/>
            <person name="Nai Y.-S."/>
        </authorList>
    </citation>
    <scope>NUCLEOTIDE SEQUENCE</scope>
    <source>
        <strain evidence="1">NCHU-NPUST-175</strain>
    </source>
</reference>
<dbReference type="EMBL" id="JBGNUJ010000008">
    <property type="protein sequence ID" value="KAL3956674.1"/>
    <property type="molecule type" value="Genomic_DNA"/>
</dbReference>
<protein>
    <submittedName>
        <fullName evidence="1">Uncharacterized protein</fullName>
    </submittedName>
</protein>
<dbReference type="Proteomes" id="UP001638806">
    <property type="component" value="Unassembled WGS sequence"/>
</dbReference>
<keyword evidence="2" id="KW-1185">Reference proteome</keyword>
<evidence type="ECO:0000313" key="2">
    <source>
        <dbReference type="Proteomes" id="UP001638806"/>
    </source>
</evidence>
<comment type="caution">
    <text evidence="1">The sequence shown here is derived from an EMBL/GenBank/DDBJ whole genome shotgun (WGS) entry which is preliminary data.</text>
</comment>
<accession>A0ACC4DK34</accession>